<feature type="coiled-coil region" evidence="1">
    <location>
        <begin position="8"/>
        <end position="42"/>
    </location>
</feature>
<proteinExistence type="predicted"/>
<keyword evidence="1" id="KW-0175">Coiled coil</keyword>
<gene>
    <name evidence="3" type="ORF">BEMITA_LOCUS3977</name>
</gene>
<protein>
    <submittedName>
        <fullName evidence="3">Uncharacterized protein</fullName>
    </submittedName>
</protein>
<dbReference type="EMBL" id="OU963863">
    <property type="protein sequence ID" value="CAH0384677.1"/>
    <property type="molecule type" value="Genomic_DNA"/>
</dbReference>
<sequence>MQKPSLGKKVTRRNRDKLLGRIKILEQQVRHYEKSSQKYKKRWQRALQERVRKNQSDQSSQTNSPQTVVRQIISARKGEGKRQLLFGQALEKRLRENSRKCKTLVDKRNFAKSVGGIVCKKYGMEKELQRRRILTYHLCKKYGCTEMSIGSKLKRFSKFVKLKSSVIKFFEDDEVSVMTPGKKQYITRRKVQKQRRFLRDSLKNLHKKFVEKFDVEVGYVTFIKLKPFWVVPPKESERNTCRFARHANFELILKPLIRQNYVRNVKSVSEFVSEVSCKTNIKSCMFGECKECNVKVVPSSVINQTIIKSPHLLPYDQWIQKKLGEVTSNRDPECRALPDSFL</sequence>
<accession>A0A9P0F1A0</accession>
<evidence type="ECO:0000313" key="4">
    <source>
        <dbReference type="Proteomes" id="UP001152759"/>
    </source>
</evidence>
<evidence type="ECO:0000256" key="2">
    <source>
        <dbReference type="SAM" id="MobiDB-lite"/>
    </source>
</evidence>
<reference evidence="3" key="1">
    <citation type="submission" date="2021-12" db="EMBL/GenBank/DDBJ databases">
        <authorList>
            <person name="King R."/>
        </authorList>
    </citation>
    <scope>NUCLEOTIDE SEQUENCE</scope>
</reference>
<organism evidence="3 4">
    <name type="scientific">Bemisia tabaci</name>
    <name type="common">Sweetpotato whitefly</name>
    <name type="synonym">Aleurodes tabaci</name>
    <dbReference type="NCBI Taxonomy" id="7038"/>
    <lineage>
        <taxon>Eukaryota</taxon>
        <taxon>Metazoa</taxon>
        <taxon>Ecdysozoa</taxon>
        <taxon>Arthropoda</taxon>
        <taxon>Hexapoda</taxon>
        <taxon>Insecta</taxon>
        <taxon>Pterygota</taxon>
        <taxon>Neoptera</taxon>
        <taxon>Paraneoptera</taxon>
        <taxon>Hemiptera</taxon>
        <taxon>Sternorrhyncha</taxon>
        <taxon>Aleyrodoidea</taxon>
        <taxon>Aleyrodidae</taxon>
        <taxon>Aleyrodinae</taxon>
        <taxon>Bemisia</taxon>
    </lineage>
</organism>
<keyword evidence="4" id="KW-1185">Reference proteome</keyword>
<feature type="region of interest" description="Disordered" evidence="2">
    <location>
        <begin position="48"/>
        <end position="67"/>
    </location>
</feature>
<dbReference type="AlphaFoldDB" id="A0A9P0F1A0"/>
<evidence type="ECO:0000313" key="3">
    <source>
        <dbReference type="EMBL" id="CAH0384677.1"/>
    </source>
</evidence>
<evidence type="ECO:0000256" key="1">
    <source>
        <dbReference type="SAM" id="Coils"/>
    </source>
</evidence>
<dbReference type="Proteomes" id="UP001152759">
    <property type="component" value="Chromosome 2"/>
</dbReference>
<feature type="compositionally biased region" description="Polar residues" evidence="2">
    <location>
        <begin position="56"/>
        <end position="67"/>
    </location>
</feature>
<name>A0A9P0F1A0_BEMTA</name>